<dbReference type="EMBL" id="LGRX02034416">
    <property type="protein sequence ID" value="KAK3237866.1"/>
    <property type="molecule type" value="Genomic_DNA"/>
</dbReference>
<organism evidence="1 2">
    <name type="scientific">Cymbomonas tetramitiformis</name>
    <dbReference type="NCBI Taxonomy" id="36881"/>
    <lineage>
        <taxon>Eukaryota</taxon>
        <taxon>Viridiplantae</taxon>
        <taxon>Chlorophyta</taxon>
        <taxon>Pyramimonadophyceae</taxon>
        <taxon>Pyramimonadales</taxon>
        <taxon>Pyramimonadaceae</taxon>
        <taxon>Cymbomonas</taxon>
    </lineage>
</organism>
<reference evidence="1 2" key="1">
    <citation type="journal article" date="2015" name="Genome Biol. Evol.">
        <title>Comparative Genomics of a Bacterivorous Green Alga Reveals Evolutionary Causalities and Consequences of Phago-Mixotrophic Mode of Nutrition.</title>
        <authorList>
            <person name="Burns J.A."/>
            <person name="Paasch A."/>
            <person name="Narechania A."/>
            <person name="Kim E."/>
        </authorList>
    </citation>
    <scope>NUCLEOTIDE SEQUENCE [LARGE SCALE GENOMIC DNA]</scope>
    <source>
        <strain evidence="1 2">PLY_AMNH</strain>
    </source>
</reference>
<evidence type="ECO:0000313" key="2">
    <source>
        <dbReference type="Proteomes" id="UP001190700"/>
    </source>
</evidence>
<dbReference type="Proteomes" id="UP001190700">
    <property type="component" value="Unassembled WGS sequence"/>
</dbReference>
<proteinExistence type="predicted"/>
<name>A0AAE0BJP6_9CHLO</name>
<comment type="caution">
    <text evidence="1">The sequence shown here is derived from an EMBL/GenBank/DDBJ whole genome shotgun (WGS) entry which is preliminary data.</text>
</comment>
<gene>
    <name evidence="1" type="ORF">CYMTET_52085</name>
</gene>
<evidence type="ECO:0000313" key="1">
    <source>
        <dbReference type="EMBL" id="KAK3237866.1"/>
    </source>
</evidence>
<keyword evidence="2" id="KW-1185">Reference proteome</keyword>
<sequence>MVRANDRLILWTSSVAKARLRTLLQFSKVTARMRSTSWDKQRGQILDWVRTSLADLQLLPQEVLQHTEILLEAALFSLDSSGALSVGLWPVMSGAWASRKSAEFEKFNQVTTWAQALLQLVAPVPATGTVVSAAGGSASGASGAGVGAVASSGPVGAGDSGGGVPAGTAGVAGNPGIGTVAAVGSAPAAAVSAASVGAGGPGAGVLAGTAGATMGPGTGTAAVAATTPAATVSPDVIAAAIASALGQKLDALGSRLATLETQGSAPAGAALLSGGTVLPEAELLAQALRDSIATIEG</sequence>
<protein>
    <submittedName>
        <fullName evidence="1">Uncharacterized protein</fullName>
    </submittedName>
</protein>
<accession>A0AAE0BJP6</accession>
<dbReference type="AlphaFoldDB" id="A0AAE0BJP6"/>